<keyword evidence="3" id="KW-1185">Reference proteome</keyword>
<organism evidence="2 3">
    <name type="scientific">Mucilaginibacter corticis</name>
    <dbReference type="NCBI Taxonomy" id="2597670"/>
    <lineage>
        <taxon>Bacteria</taxon>
        <taxon>Pseudomonadati</taxon>
        <taxon>Bacteroidota</taxon>
        <taxon>Sphingobacteriia</taxon>
        <taxon>Sphingobacteriales</taxon>
        <taxon>Sphingobacteriaceae</taxon>
        <taxon>Mucilaginibacter</taxon>
    </lineage>
</organism>
<keyword evidence="1" id="KW-1133">Transmembrane helix</keyword>
<evidence type="ECO:0000313" key="3">
    <source>
        <dbReference type="Proteomes" id="UP000318733"/>
    </source>
</evidence>
<protein>
    <submittedName>
        <fullName evidence="2">Uncharacterized protein</fullName>
    </submittedName>
</protein>
<sequence length="234" mass="26807">MRTIKRNHSTVPLKSSSWKRMLIVLGLILAIIFGNMIYIAVSDQSVSAKISLPEFDTLFTKEARNKLQINRTLKTRNREPVSTYVYDNKFQVIVIKVRLLHNLSLHQILNLKNETSNQRMNAVYSSLPSNNSMTINLKAGKEIMASTVHFDFNGGIMNTVMESGNVYCYSYSFDSFSIRYDDEPYDIVATGDKKLSQIQTAFIKKDKSLYIILLNADDPKIQMEPNLLYSMIKK</sequence>
<dbReference type="EMBL" id="VLPK01000001">
    <property type="protein sequence ID" value="TSJ42673.1"/>
    <property type="molecule type" value="Genomic_DNA"/>
</dbReference>
<keyword evidence="1" id="KW-0812">Transmembrane</keyword>
<gene>
    <name evidence="2" type="ORF">FO440_00330</name>
</gene>
<comment type="caution">
    <text evidence="2">The sequence shown here is derived from an EMBL/GenBank/DDBJ whole genome shotgun (WGS) entry which is preliminary data.</text>
</comment>
<proteinExistence type="predicted"/>
<accession>A0A556MRZ2</accession>
<reference evidence="2 3" key="1">
    <citation type="submission" date="2019-07" db="EMBL/GenBank/DDBJ databases">
        <authorList>
            <person name="Huq M.A."/>
        </authorList>
    </citation>
    <scope>NUCLEOTIDE SEQUENCE [LARGE SCALE GENOMIC DNA]</scope>
    <source>
        <strain evidence="2 3">MAH-19</strain>
    </source>
</reference>
<evidence type="ECO:0000313" key="2">
    <source>
        <dbReference type="EMBL" id="TSJ42673.1"/>
    </source>
</evidence>
<feature type="transmembrane region" description="Helical" evidence="1">
    <location>
        <begin position="21"/>
        <end position="41"/>
    </location>
</feature>
<dbReference type="Proteomes" id="UP000318733">
    <property type="component" value="Unassembled WGS sequence"/>
</dbReference>
<dbReference type="RefSeq" id="WP_144246244.1">
    <property type="nucleotide sequence ID" value="NZ_VLPK01000001.1"/>
</dbReference>
<dbReference type="AlphaFoldDB" id="A0A556MRZ2"/>
<name>A0A556MRZ2_9SPHI</name>
<evidence type="ECO:0000256" key="1">
    <source>
        <dbReference type="SAM" id="Phobius"/>
    </source>
</evidence>
<keyword evidence="1" id="KW-0472">Membrane</keyword>